<reference evidence="2" key="1">
    <citation type="submission" date="2014-09" db="EMBL/GenBank/DDBJ databases">
        <authorList>
            <person name="Magalhaes I.L.F."/>
            <person name="Oliveira U."/>
            <person name="Santos F.R."/>
            <person name="Vidigal T.H.D.A."/>
            <person name="Brescovit A.D."/>
            <person name="Santos A.J."/>
        </authorList>
    </citation>
    <scope>NUCLEOTIDE SEQUENCE</scope>
    <source>
        <tissue evidence="2">Shoot tissue taken approximately 20 cm above the soil surface</tissue>
    </source>
</reference>
<accession>A0A0A8XZ77</accession>
<sequence length="32" mass="4080">MFLYLLSLSYLYLFFFFIMYFSPFRYVSPYLS</sequence>
<keyword evidence="1" id="KW-1133">Transmembrane helix</keyword>
<dbReference type="EMBL" id="GBRH01278591">
    <property type="protein sequence ID" value="JAD19304.1"/>
    <property type="molecule type" value="Transcribed_RNA"/>
</dbReference>
<keyword evidence="1" id="KW-0472">Membrane</keyword>
<keyword evidence="1" id="KW-0812">Transmembrane</keyword>
<feature type="transmembrane region" description="Helical" evidence="1">
    <location>
        <begin position="6"/>
        <end position="27"/>
    </location>
</feature>
<organism evidence="2">
    <name type="scientific">Arundo donax</name>
    <name type="common">Giant reed</name>
    <name type="synonym">Donax arundinaceus</name>
    <dbReference type="NCBI Taxonomy" id="35708"/>
    <lineage>
        <taxon>Eukaryota</taxon>
        <taxon>Viridiplantae</taxon>
        <taxon>Streptophyta</taxon>
        <taxon>Embryophyta</taxon>
        <taxon>Tracheophyta</taxon>
        <taxon>Spermatophyta</taxon>
        <taxon>Magnoliopsida</taxon>
        <taxon>Liliopsida</taxon>
        <taxon>Poales</taxon>
        <taxon>Poaceae</taxon>
        <taxon>PACMAD clade</taxon>
        <taxon>Arundinoideae</taxon>
        <taxon>Arundineae</taxon>
        <taxon>Arundo</taxon>
    </lineage>
</organism>
<protein>
    <submittedName>
        <fullName evidence="2">Uncharacterized protein</fullName>
    </submittedName>
</protein>
<reference evidence="2" key="2">
    <citation type="journal article" date="2015" name="Data Brief">
        <title>Shoot transcriptome of the giant reed, Arundo donax.</title>
        <authorList>
            <person name="Barrero R.A."/>
            <person name="Guerrero F.D."/>
            <person name="Moolhuijzen P."/>
            <person name="Goolsby J.A."/>
            <person name="Tidwell J."/>
            <person name="Bellgard S.E."/>
            <person name="Bellgard M.I."/>
        </authorList>
    </citation>
    <scope>NUCLEOTIDE SEQUENCE</scope>
    <source>
        <tissue evidence="2">Shoot tissue taken approximately 20 cm above the soil surface</tissue>
    </source>
</reference>
<name>A0A0A8XZ77_ARUDO</name>
<proteinExistence type="predicted"/>
<evidence type="ECO:0000313" key="2">
    <source>
        <dbReference type="EMBL" id="JAD19304.1"/>
    </source>
</evidence>
<evidence type="ECO:0000256" key="1">
    <source>
        <dbReference type="SAM" id="Phobius"/>
    </source>
</evidence>
<dbReference type="AlphaFoldDB" id="A0A0A8XZ77"/>